<organism evidence="1 2">
    <name type="scientific">Nelumbo nucifera</name>
    <name type="common">Sacred lotus</name>
    <dbReference type="NCBI Taxonomy" id="4432"/>
    <lineage>
        <taxon>Eukaryota</taxon>
        <taxon>Viridiplantae</taxon>
        <taxon>Streptophyta</taxon>
        <taxon>Embryophyta</taxon>
        <taxon>Tracheophyta</taxon>
        <taxon>Spermatophyta</taxon>
        <taxon>Magnoliopsida</taxon>
        <taxon>Proteales</taxon>
        <taxon>Nelumbonaceae</taxon>
        <taxon>Nelumbo</taxon>
    </lineage>
</organism>
<dbReference type="InterPro" id="IPR036770">
    <property type="entry name" value="Ankyrin_rpt-contain_sf"/>
</dbReference>
<dbReference type="Gene3D" id="1.25.40.20">
    <property type="entry name" value="Ankyrin repeat-containing domain"/>
    <property type="match status" value="1"/>
</dbReference>
<keyword evidence="2" id="KW-1185">Reference proteome</keyword>
<comment type="caution">
    <text evidence="1">The sequence shown here is derived from an EMBL/GenBank/DDBJ whole genome shotgun (WGS) entry which is preliminary data.</text>
</comment>
<sequence>MSADFQVFVSADESVSYRRKDSLKLVVLGDVSCRLPVVNNDTISPRTCLYHATYYGHSVCLQAILVAAQSIDVADSLRLHLVARGGSLDCLRELLSWGAISFKEILLDKSVCNSWKRYSE</sequence>
<evidence type="ECO:0000313" key="1">
    <source>
        <dbReference type="EMBL" id="DAD18704.1"/>
    </source>
</evidence>
<reference evidence="1 2" key="1">
    <citation type="journal article" date="2020" name="Mol. Biol. Evol.">
        <title>Distinct Expression and Methylation Patterns for Genes with Different Fates following a Single Whole-Genome Duplication in Flowering Plants.</title>
        <authorList>
            <person name="Shi T."/>
            <person name="Rahmani R.S."/>
            <person name="Gugger P.F."/>
            <person name="Wang M."/>
            <person name="Li H."/>
            <person name="Zhang Y."/>
            <person name="Li Z."/>
            <person name="Wang Q."/>
            <person name="Van de Peer Y."/>
            <person name="Marchal K."/>
            <person name="Chen J."/>
        </authorList>
    </citation>
    <scope>NUCLEOTIDE SEQUENCE [LARGE SCALE GENOMIC DNA]</scope>
    <source>
        <tissue evidence="1">Leaf</tissue>
    </source>
</reference>
<protein>
    <submittedName>
        <fullName evidence="1">Uncharacterized protein</fullName>
    </submittedName>
</protein>
<dbReference type="SUPFAM" id="SSF48403">
    <property type="entry name" value="Ankyrin repeat"/>
    <property type="match status" value="1"/>
</dbReference>
<dbReference type="EMBL" id="DUZY01000001">
    <property type="protein sequence ID" value="DAD18704.1"/>
    <property type="molecule type" value="Genomic_DNA"/>
</dbReference>
<name>A0A822XBB7_NELNU</name>
<dbReference type="Proteomes" id="UP000607653">
    <property type="component" value="Unassembled WGS sequence"/>
</dbReference>
<gene>
    <name evidence="1" type="ORF">HUJ06_020167</name>
</gene>
<proteinExistence type="predicted"/>
<evidence type="ECO:0000313" key="2">
    <source>
        <dbReference type="Proteomes" id="UP000607653"/>
    </source>
</evidence>
<accession>A0A822XBB7</accession>
<dbReference type="AlphaFoldDB" id="A0A822XBB7"/>